<sequence>MGCGILQQCLLHFGNEAKQVLKLVGTGELCLPAEDFVGRPMGKAVIYKYLCPKVNTLNGTKVYQDLMGNRNGRAISAKSSITDNGTKVYSDFKQSRMIVLPQAEHSERSWIGKRCGRPLRQRWRCYSTGSVSSSTLDKA</sequence>
<proteinExistence type="predicted"/>
<evidence type="ECO:0000313" key="2">
    <source>
        <dbReference type="Proteomes" id="UP000054560"/>
    </source>
</evidence>
<accession>A0A0L0FQM7</accession>
<dbReference type="Proteomes" id="UP000054560">
    <property type="component" value="Unassembled WGS sequence"/>
</dbReference>
<name>A0A0L0FQM7_9EUKA</name>
<dbReference type="GeneID" id="25909036"/>
<organism evidence="1 2">
    <name type="scientific">Sphaeroforma arctica JP610</name>
    <dbReference type="NCBI Taxonomy" id="667725"/>
    <lineage>
        <taxon>Eukaryota</taxon>
        <taxon>Ichthyosporea</taxon>
        <taxon>Ichthyophonida</taxon>
        <taxon>Sphaeroforma</taxon>
    </lineage>
</organism>
<keyword evidence="2" id="KW-1185">Reference proteome</keyword>
<gene>
    <name evidence="1" type="ORF">SARC_08532</name>
</gene>
<reference evidence="1 2" key="1">
    <citation type="submission" date="2011-02" db="EMBL/GenBank/DDBJ databases">
        <title>The Genome Sequence of Sphaeroforma arctica JP610.</title>
        <authorList>
            <consortium name="The Broad Institute Genome Sequencing Platform"/>
            <person name="Russ C."/>
            <person name="Cuomo C."/>
            <person name="Young S.K."/>
            <person name="Zeng Q."/>
            <person name="Gargeya S."/>
            <person name="Alvarado L."/>
            <person name="Berlin A."/>
            <person name="Chapman S.B."/>
            <person name="Chen Z."/>
            <person name="Freedman E."/>
            <person name="Gellesch M."/>
            <person name="Goldberg J."/>
            <person name="Griggs A."/>
            <person name="Gujja S."/>
            <person name="Heilman E."/>
            <person name="Heiman D."/>
            <person name="Howarth C."/>
            <person name="Mehta T."/>
            <person name="Neiman D."/>
            <person name="Pearson M."/>
            <person name="Roberts A."/>
            <person name="Saif S."/>
            <person name="Shea T."/>
            <person name="Shenoy N."/>
            <person name="Sisk P."/>
            <person name="Stolte C."/>
            <person name="Sykes S."/>
            <person name="White J."/>
            <person name="Yandava C."/>
            <person name="Burger G."/>
            <person name="Gray M.W."/>
            <person name="Holland P.W.H."/>
            <person name="King N."/>
            <person name="Lang F.B.F."/>
            <person name="Roger A.J."/>
            <person name="Ruiz-Trillo I."/>
            <person name="Haas B."/>
            <person name="Nusbaum C."/>
            <person name="Birren B."/>
        </authorList>
    </citation>
    <scope>NUCLEOTIDE SEQUENCE [LARGE SCALE GENOMIC DNA]</scope>
    <source>
        <strain evidence="1 2">JP610</strain>
    </source>
</reference>
<dbReference type="AlphaFoldDB" id="A0A0L0FQM7"/>
<evidence type="ECO:0000313" key="1">
    <source>
        <dbReference type="EMBL" id="KNC79065.1"/>
    </source>
</evidence>
<dbReference type="EMBL" id="KQ242372">
    <property type="protein sequence ID" value="KNC79065.1"/>
    <property type="molecule type" value="Genomic_DNA"/>
</dbReference>
<dbReference type="RefSeq" id="XP_014152967.1">
    <property type="nucleotide sequence ID" value="XM_014297492.1"/>
</dbReference>
<protein>
    <submittedName>
        <fullName evidence="1">Uncharacterized protein</fullName>
    </submittedName>
</protein>